<protein>
    <submittedName>
        <fullName evidence="8">2OG-Fe(II) oxygenase</fullName>
    </submittedName>
</protein>
<dbReference type="InterPro" id="IPR044862">
    <property type="entry name" value="Pro_4_hyd_alph_FE2OG_OXY"/>
</dbReference>
<keyword evidence="9" id="KW-1185">Reference proteome</keyword>
<accession>A0A7T4R0E0</accession>
<keyword evidence="6" id="KW-0408">Iron</keyword>
<sequence length="223" mass="24826">MYEGLPVSAEIAASSVELPLFDVIADGLTGRGFVVLPLALPPALSEALLLRVTSLGDEAFRRAGVGRERDFQLNRFVRSDEIRWLGSADPAEAQYLAWMEQLRQAINRRLFMGLFDYEAHFARYLPGAFYKKHIDAFKGRSNRVLSTVFYLNGGWQEADGGQLLIYGDDDSVVSKVTPLMGTLVVFLSDSVPHEVLAAQRTRYSIAGWFRVNGSINAQIDPPR</sequence>
<comment type="cofactor">
    <cofactor evidence="1">
        <name>L-ascorbate</name>
        <dbReference type="ChEBI" id="CHEBI:38290"/>
    </cofactor>
</comment>
<dbReference type="GO" id="GO:0071456">
    <property type="term" value="P:cellular response to hypoxia"/>
    <property type="evidence" value="ECO:0007669"/>
    <property type="project" value="TreeGrafter"/>
</dbReference>
<reference evidence="8 9" key="1">
    <citation type="submission" date="2020-12" db="EMBL/GenBank/DDBJ databases">
        <authorList>
            <person name="Shan Y."/>
        </authorList>
    </citation>
    <scope>NUCLEOTIDE SEQUENCE [LARGE SCALE GENOMIC DNA]</scope>
    <source>
        <strain evidence="9">csc3.9</strain>
    </source>
</reference>
<dbReference type="SMART" id="SM00702">
    <property type="entry name" value="P4Hc"/>
    <property type="match status" value="1"/>
</dbReference>
<evidence type="ECO:0000256" key="3">
    <source>
        <dbReference type="ARBA" id="ARBA00022896"/>
    </source>
</evidence>
<evidence type="ECO:0000256" key="6">
    <source>
        <dbReference type="ARBA" id="ARBA00023004"/>
    </source>
</evidence>
<dbReference type="KEGG" id="snan:I6N98_17610"/>
<organism evidence="8 9">
    <name type="scientific">Spongiibacter nanhainus</name>
    <dbReference type="NCBI Taxonomy" id="2794344"/>
    <lineage>
        <taxon>Bacteria</taxon>
        <taxon>Pseudomonadati</taxon>
        <taxon>Pseudomonadota</taxon>
        <taxon>Gammaproteobacteria</taxon>
        <taxon>Cellvibrionales</taxon>
        <taxon>Spongiibacteraceae</taxon>
        <taxon>Spongiibacter</taxon>
    </lineage>
</organism>
<dbReference type="InterPro" id="IPR005123">
    <property type="entry name" value="Oxoglu/Fe-dep_dioxygenase_dom"/>
</dbReference>
<dbReference type="PROSITE" id="PS51471">
    <property type="entry name" value="FE2OG_OXY"/>
    <property type="match status" value="1"/>
</dbReference>
<evidence type="ECO:0000259" key="7">
    <source>
        <dbReference type="PROSITE" id="PS51471"/>
    </source>
</evidence>
<keyword evidence="2" id="KW-0479">Metal-binding</keyword>
<evidence type="ECO:0000256" key="2">
    <source>
        <dbReference type="ARBA" id="ARBA00022723"/>
    </source>
</evidence>
<feature type="domain" description="Fe2OG dioxygenase" evidence="7">
    <location>
        <begin position="110"/>
        <end position="211"/>
    </location>
</feature>
<evidence type="ECO:0000313" key="9">
    <source>
        <dbReference type="Proteomes" id="UP000596063"/>
    </source>
</evidence>
<keyword evidence="3" id="KW-0847">Vitamin C</keyword>
<proteinExistence type="predicted"/>
<dbReference type="EMBL" id="CP066167">
    <property type="protein sequence ID" value="QQD18130.1"/>
    <property type="molecule type" value="Genomic_DNA"/>
</dbReference>
<dbReference type="GO" id="GO:0031543">
    <property type="term" value="F:peptidyl-proline dioxygenase activity"/>
    <property type="evidence" value="ECO:0007669"/>
    <property type="project" value="TreeGrafter"/>
</dbReference>
<dbReference type="InterPro" id="IPR051559">
    <property type="entry name" value="HIF_prolyl_hydroxylases"/>
</dbReference>
<dbReference type="PANTHER" id="PTHR12907">
    <property type="entry name" value="EGL NINE HOMOLOG-RELATED"/>
    <property type="match status" value="1"/>
</dbReference>
<evidence type="ECO:0000256" key="5">
    <source>
        <dbReference type="ARBA" id="ARBA00023002"/>
    </source>
</evidence>
<keyword evidence="4" id="KW-0223">Dioxygenase</keyword>
<dbReference type="Pfam" id="PF13640">
    <property type="entry name" value="2OG-FeII_Oxy_3"/>
    <property type="match status" value="1"/>
</dbReference>
<dbReference type="AlphaFoldDB" id="A0A7T4R0E0"/>
<evidence type="ECO:0000256" key="1">
    <source>
        <dbReference type="ARBA" id="ARBA00001961"/>
    </source>
</evidence>
<name>A0A7T4R0E0_9GAMM</name>
<dbReference type="Gene3D" id="2.60.120.620">
    <property type="entry name" value="q2cbj1_9rhob like domain"/>
    <property type="match status" value="1"/>
</dbReference>
<evidence type="ECO:0000313" key="8">
    <source>
        <dbReference type="EMBL" id="QQD18130.1"/>
    </source>
</evidence>
<dbReference type="GO" id="GO:0031418">
    <property type="term" value="F:L-ascorbic acid binding"/>
    <property type="evidence" value="ECO:0007669"/>
    <property type="project" value="UniProtKB-KW"/>
</dbReference>
<dbReference type="GO" id="GO:0008198">
    <property type="term" value="F:ferrous iron binding"/>
    <property type="evidence" value="ECO:0007669"/>
    <property type="project" value="TreeGrafter"/>
</dbReference>
<dbReference type="Proteomes" id="UP000596063">
    <property type="component" value="Chromosome"/>
</dbReference>
<keyword evidence="5" id="KW-0560">Oxidoreductase</keyword>
<gene>
    <name evidence="8" type="ORF">I6N98_17610</name>
</gene>
<evidence type="ECO:0000256" key="4">
    <source>
        <dbReference type="ARBA" id="ARBA00022964"/>
    </source>
</evidence>
<dbReference type="PANTHER" id="PTHR12907:SF26">
    <property type="entry name" value="HIF PROLYL HYDROXYLASE, ISOFORM C"/>
    <property type="match status" value="1"/>
</dbReference>
<dbReference type="InterPro" id="IPR006620">
    <property type="entry name" value="Pro_4_hyd_alph"/>
</dbReference>